<keyword evidence="3" id="KW-1185">Reference proteome</keyword>
<keyword evidence="1" id="KW-1133">Transmembrane helix</keyword>
<evidence type="ECO:0000313" key="2">
    <source>
        <dbReference type="EMBL" id="KAK0144180.1"/>
    </source>
</evidence>
<proteinExistence type="predicted"/>
<organism evidence="2 3">
    <name type="scientific">Merluccius polli</name>
    <name type="common">Benguela hake</name>
    <name type="synonym">Merluccius cadenati</name>
    <dbReference type="NCBI Taxonomy" id="89951"/>
    <lineage>
        <taxon>Eukaryota</taxon>
        <taxon>Metazoa</taxon>
        <taxon>Chordata</taxon>
        <taxon>Craniata</taxon>
        <taxon>Vertebrata</taxon>
        <taxon>Euteleostomi</taxon>
        <taxon>Actinopterygii</taxon>
        <taxon>Neopterygii</taxon>
        <taxon>Teleostei</taxon>
        <taxon>Neoteleostei</taxon>
        <taxon>Acanthomorphata</taxon>
        <taxon>Zeiogadaria</taxon>
        <taxon>Gadariae</taxon>
        <taxon>Gadiformes</taxon>
        <taxon>Gadoidei</taxon>
        <taxon>Merlucciidae</taxon>
        <taxon>Merluccius</taxon>
    </lineage>
</organism>
<keyword evidence="1" id="KW-0472">Membrane</keyword>
<keyword evidence="1" id="KW-0812">Transmembrane</keyword>
<evidence type="ECO:0008006" key="4">
    <source>
        <dbReference type="Google" id="ProtNLM"/>
    </source>
</evidence>
<sequence>MPYHDEEHPGQPLWQSALLFCCKGMIEGIMVILFFWLLVQVLFTKQLEVHLQILLLVGLIVFCLSLILGCVLCWRSTRTSSSEDKECVASAQAPEEPVACPLQDPPPSSASSAVVARQHYQELDGDVLEYPSELSSSAPSEDVFTSLTSSPCAHAAPSGQKEHGKSCFFMRRLSTPQITLPLYQPMDHSRASLPSFPRLGLLFKTRRVLERRCTVTGDKISYGERLRLTGPSGASPPAAAEEPIPLAPLYYGSGHTARPAGGGGGAGSNPWIHFTVAFSPEHRTLTVTIAGLSGTAYRLEDVWAEGSLAPLRPGPVKASGPTGGGGGLDSQPQSLVLVLNAGSAEELRRSVLRLSLHTRHPPRAKSSLLGELEVQCEDKDWRADRPIHFTKELSAKQCARKTSANSLEAPLSKPGLSCPPQILAQLFILLQYQTLAHRIKAMVLKVDQLDSLSHWPAAPGYQVVVNLHHEGVVISTRRTAGWNTPFLFDLPPGDLTHMPITLELIIMQAKPEYGAWSSPDWLRGPGGGTGALEGDVWSGAGGARAVAHGATRTSIDVCDEHLSYRIAGQCVAHTGWHHPGGCCTPVVDEVHLSWTCNGL</sequence>
<dbReference type="Proteomes" id="UP001174136">
    <property type="component" value="Unassembled WGS sequence"/>
</dbReference>
<name>A0AA47MQ78_MERPO</name>
<gene>
    <name evidence="2" type="ORF">N1851_017469</name>
</gene>
<feature type="transmembrane region" description="Helical" evidence="1">
    <location>
        <begin position="17"/>
        <end position="39"/>
    </location>
</feature>
<protein>
    <recommendedName>
        <fullName evidence="4">C2 domain-containing protein</fullName>
    </recommendedName>
</protein>
<dbReference type="EMBL" id="JAOPHQ010003155">
    <property type="protein sequence ID" value="KAK0144180.1"/>
    <property type="molecule type" value="Genomic_DNA"/>
</dbReference>
<accession>A0AA47MQ78</accession>
<evidence type="ECO:0000313" key="3">
    <source>
        <dbReference type="Proteomes" id="UP001174136"/>
    </source>
</evidence>
<comment type="caution">
    <text evidence="2">The sequence shown here is derived from an EMBL/GenBank/DDBJ whole genome shotgun (WGS) entry which is preliminary data.</text>
</comment>
<feature type="transmembrane region" description="Helical" evidence="1">
    <location>
        <begin position="51"/>
        <end position="74"/>
    </location>
</feature>
<evidence type="ECO:0000256" key="1">
    <source>
        <dbReference type="SAM" id="Phobius"/>
    </source>
</evidence>
<reference evidence="2" key="1">
    <citation type="journal article" date="2023" name="Front. Mar. Sci.">
        <title>A new Merluccius polli reference genome to investigate the effects of global change in West African waters.</title>
        <authorList>
            <person name="Mateo J.L."/>
            <person name="Blanco-Fernandez C."/>
            <person name="Garcia-Vazquez E."/>
            <person name="Machado-Schiaffino G."/>
        </authorList>
    </citation>
    <scope>NUCLEOTIDE SEQUENCE</scope>
    <source>
        <strain evidence="2">C29</strain>
        <tissue evidence="2">Fin</tissue>
    </source>
</reference>
<dbReference type="AlphaFoldDB" id="A0AA47MQ78"/>